<comment type="caution">
    <text evidence="1">The sequence shown here is derived from an EMBL/GenBank/DDBJ whole genome shotgun (WGS) entry which is preliminary data.</text>
</comment>
<evidence type="ECO:0000313" key="2">
    <source>
        <dbReference type="Proteomes" id="UP000009885"/>
    </source>
</evidence>
<sequence length="177" mass="19888">MFNLKNEITDKIGSDLLDIEEIHEKEILPSNDQELQERRKRAKDLVNKKAMLSSGATVIPIPGLDFGVDMKLMKDIVEDVNKIYGVDHKHVNSFSDDVKERIMSAAAIQGSQVIGKRVSGALIKLLVKDVAKRTAVKQTRWFPIIGQTISAGVSYYFMMKLGNDHIEKCEKVTKSLM</sequence>
<proteinExistence type="predicted"/>
<dbReference type="Proteomes" id="UP000009885">
    <property type="component" value="Unassembled WGS sequence"/>
</dbReference>
<keyword evidence="2" id="KW-1185">Reference proteome</keyword>
<evidence type="ECO:0000313" key="1">
    <source>
        <dbReference type="EMBL" id="EKU47744.1"/>
    </source>
</evidence>
<gene>
    <name evidence="1" type="ORF">C273_06867</name>
</gene>
<evidence type="ECO:0008006" key="3">
    <source>
        <dbReference type="Google" id="ProtNLM"/>
    </source>
</evidence>
<dbReference type="EMBL" id="AMSQ01000009">
    <property type="protein sequence ID" value="EKU47744.1"/>
    <property type="molecule type" value="Genomic_DNA"/>
</dbReference>
<dbReference type="AlphaFoldDB" id="K9AKC8"/>
<accession>K9AKC8</accession>
<organism evidence="1 2">
    <name type="scientific">Staphylococcus massiliensis S46</name>
    <dbReference type="NCBI Taxonomy" id="1229783"/>
    <lineage>
        <taxon>Bacteria</taxon>
        <taxon>Bacillati</taxon>
        <taxon>Bacillota</taxon>
        <taxon>Bacilli</taxon>
        <taxon>Bacillales</taxon>
        <taxon>Staphylococcaceae</taxon>
        <taxon>Staphylococcus</taxon>
    </lineage>
</organism>
<dbReference type="RefSeq" id="WP_009383662.1">
    <property type="nucleotide sequence ID" value="NZ_AMSQ01000009.1"/>
</dbReference>
<name>K9AKC8_9STAP</name>
<dbReference type="PATRIC" id="fig|1229783.3.peg.1385"/>
<protein>
    <recommendedName>
        <fullName evidence="3">Radical activating enzyme protein</fullName>
    </recommendedName>
</protein>
<dbReference type="STRING" id="1229783.C273_06867"/>
<dbReference type="OrthoDB" id="2417990at2"/>
<dbReference type="eggNOG" id="COG3597">
    <property type="taxonomic scope" value="Bacteria"/>
</dbReference>
<reference evidence="1 2" key="1">
    <citation type="journal article" date="2013" name="Genome Announc.">
        <title>Genome Sequence of Staphylococcus massiliensis Strain S46, Isolated from the Surface of Healthy Human Skin.</title>
        <authorList>
            <person name="Srivastav R."/>
            <person name="Singh A."/>
            <person name="Jangir P.K."/>
            <person name="Kumari C."/>
            <person name="Muduli S."/>
            <person name="Sharma R."/>
        </authorList>
    </citation>
    <scope>NUCLEOTIDE SEQUENCE [LARGE SCALE GENOMIC DNA]</scope>
    <source>
        <strain evidence="1 2">S46</strain>
    </source>
</reference>